<dbReference type="Gene3D" id="3.40.50.1820">
    <property type="entry name" value="alpha/beta hydrolase"/>
    <property type="match status" value="1"/>
</dbReference>
<reference evidence="2 3" key="1">
    <citation type="submission" date="2016-05" db="EMBL/GenBank/DDBJ databases">
        <title>Comparative analysis of secretome profiles of manganese(II)-oxidizing ascomycete fungi.</title>
        <authorList>
            <consortium name="DOE Joint Genome Institute"/>
            <person name="Zeiner C.A."/>
            <person name="Purvine S.O."/>
            <person name="Zink E.M."/>
            <person name="Wu S."/>
            <person name="Pasa-Tolic L."/>
            <person name="Chaput D.L."/>
            <person name="Haridas S."/>
            <person name="Grigoriev I.V."/>
            <person name="Santelli C.M."/>
            <person name="Hansel C.M."/>
        </authorList>
    </citation>
    <scope>NUCLEOTIDE SEQUENCE [LARGE SCALE GENOMIC DNA]</scope>
    <source>
        <strain evidence="2 3">AP3s5-JAC2a</strain>
    </source>
</reference>
<dbReference type="OrthoDB" id="2152248at2759"/>
<proteinExistence type="predicted"/>
<dbReference type="InterPro" id="IPR029058">
    <property type="entry name" value="AB_hydrolase_fold"/>
</dbReference>
<dbReference type="PANTHER" id="PTHR47381">
    <property type="entry name" value="ALPHA/BETA-HYDROLASES SUPERFAMILY PROTEIN"/>
    <property type="match status" value="1"/>
</dbReference>
<keyword evidence="2" id="KW-0378">Hydrolase</keyword>
<dbReference type="RefSeq" id="XP_018042124.1">
    <property type="nucleotide sequence ID" value="XM_018177170.1"/>
</dbReference>
<organism evidence="2 3">
    <name type="scientific">Paraphaeosphaeria sporulosa</name>
    <dbReference type="NCBI Taxonomy" id="1460663"/>
    <lineage>
        <taxon>Eukaryota</taxon>
        <taxon>Fungi</taxon>
        <taxon>Dikarya</taxon>
        <taxon>Ascomycota</taxon>
        <taxon>Pezizomycotina</taxon>
        <taxon>Dothideomycetes</taxon>
        <taxon>Pleosporomycetidae</taxon>
        <taxon>Pleosporales</taxon>
        <taxon>Massarineae</taxon>
        <taxon>Didymosphaeriaceae</taxon>
        <taxon>Paraphaeosphaeria</taxon>
    </lineage>
</organism>
<dbReference type="SUPFAM" id="SSF53474">
    <property type="entry name" value="alpha/beta-Hydrolases"/>
    <property type="match status" value="1"/>
</dbReference>
<dbReference type="STRING" id="1460663.A0A177CYG8"/>
<name>A0A177CYG8_9PLEO</name>
<dbReference type="Proteomes" id="UP000077069">
    <property type="component" value="Unassembled WGS sequence"/>
</dbReference>
<dbReference type="PANTHER" id="PTHR47381:SF3">
    <property type="entry name" value="ALPHA_BETA-HYDROLASES SUPERFAMILY PROTEIN"/>
    <property type="match status" value="1"/>
</dbReference>
<dbReference type="EMBL" id="KV441548">
    <property type="protein sequence ID" value="OAG11759.1"/>
    <property type="molecule type" value="Genomic_DNA"/>
</dbReference>
<sequence>MAATNNPLEGHTADQPPVSTQTYTIAGIRTTVHGLTELPPATSTVACLWLLHPRLQTAKTMAPIATAILSAWNARIHAGRAGKSPTGLIAVSFDQRNHGTRLIDPLHNEAWRQGNPRHAQDMFGCIHGTAADTSQIMDHLASYIFTSPSSPQITQHFVLGISLGGHAAWHCVLAEPRITAAVVGIGCPDYTRLMVDRARLSKLDSYTASTPPGAAFLGSPDFPRALQDAVAQYDPAGLLLPGHFNPAGADPDVGKPATDRMKVLLRERLQGKRILNLSGKIDKLVPYAAGEAFLGAFKRALEEEPGLDIGFEDVLFEGVGHAFPAAMVEKSAEWICGLLENGQGQVSSKM</sequence>
<evidence type="ECO:0000313" key="2">
    <source>
        <dbReference type="EMBL" id="OAG11759.1"/>
    </source>
</evidence>
<evidence type="ECO:0000256" key="1">
    <source>
        <dbReference type="SAM" id="MobiDB-lite"/>
    </source>
</evidence>
<evidence type="ECO:0000313" key="3">
    <source>
        <dbReference type="Proteomes" id="UP000077069"/>
    </source>
</evidence>
<keyword evidence="3" id="KW-1185">Reference proteome</keyword>
<dbReference type="AlphaFoldDB" id="A0A177CYG8"/>
<feature type="region of interest" description="Disordered" evidence="1">
    <location>
        <begin position="1"/>
        <end position="20"/>
    </location>
</feature>
<dbReference type="InParanoid" id="A0A177CYG8"/>
<dbReference type="GO" id="GO:0016787">
    <property type="term" value="F:hydrolase activity"/>
    <property type="evidence" value="ECO:0007669"/>
    <property type="project" value="UniProtKB-KW"/>
</dbReference>
<gene>
    <name evidence="2" type="ORF">CC84DRAFT_1159213</name>
</gene>
<dbReference type="GeneID" id="28760656"/>
<protein>
    <submittedName>
        <fullName evidence="2">Alpha/beta-hydrolase</fullName>
    </submittedName>
</protein>
<accession>A0A177CYG8</accession>